<evidence type="ECO:0000313" key="2">
    <source>
        <dbReference type="Proteomes" id="UP001565242"/>
    </source>
</evidence>
<accession>A0ABV4D9U1</accession>
<keyword evidence="2" id="KW-1185">Reference proteome</keyword>
<evidence type="ECO:0000313" key="1">
    <source>
        <dbReference type="EMBL" id="MEY8538521.1"/>
    </source>
</evidence>
<protein>
    <submittedName>
        <fullName evidence="1">Uncharacterized protein</fullName>
    </submittedName>
</protein>
<comment type="caution">
    <text evidence="1">The sequence shown here is derived from an EMBL/GenBank/DDBJ whole genome shotgun (WGS) entry which is preliminary data.</text>
</comment>
<proteinExistence type="predicted"/>
<sequence>KAAPRQLSHTHSNSFLAITTAELTEPIFSGHYFFICRKIKFYRQKLTDFPLFLVQFNYIIS</sequence>
<organism evidence="1 2">
    <name type="scientific">Lactococcus muris</name>
    <dbReference type="NCBI Taxonomy" id="2941330"/>
    <lineage>
        <taxon>Bacteria</taxon>
        <taxon>Bacillati</taxon>
        <taxon>Bacillota</taxon>
        <taxon>Bacilli</taxon>
        <taxon>Lactobacillales</taxon>
        <taxon>Streptococcaceae</taxon>
        <taxon>Lactococcus</taxon>
    </lineage>
</organism>
<feature type="non-terminal residue" evidence="1">
    <location>
        <position position="1"/>
    </location>
</feature>
<gene>
    <name evidence="1" type="ORF">AALM99_08715</name>
</gene>
<name>A0ABV4D9U1_9LACT</name>
<dbReference type="Proteomes" id="UP001565242">
    <property type="component" value="Unassembled WGS sequence"/>
</dbReference>
<dbReference type="EMBL" id="JBCLSQ010000021">
    <property type="protein sequence ID" value="MEY8538521.1"/>
    <property type="molecule type" value="Genomic_DNA"/>
</dbReference>
<dbReference type="RefSeq" id="WP_369918651.1">
    <property type="nucleotide sequence ID" value="NZ_JBCLSQ010000021.1"/>
</dbReference>
<reference evidence="1 2" key="1">
    <citation type="submission" date="2024-03" db="EMBL/GenBank/DDBJ databases">
        <title>Mouse gut bacterial collection (mGBC) of GemPharmatech.</title>
        <authorList>
            <person name="He Y."/>
            <person name="Dong L."/>
            <person name="Wu D."/>
            <person name="Gao X."/>
            <person name="Lin Z."/>
        </authorList>
    </citation>
    <scope>NUCLEOTIDE SEQUENCE [LARGE SCALE GENOMIC DNA]</scope>
    <source>
        <strain evidence="1 2">20-218</strain>
    </source>
</reference>